<accession>A0A699USZ4</accession>
<reference evidence="1" key="1">
    <citation type="journal article" date="2019" name="Sci. Rep.">
        <title>Draft genome of Tanacetum cinerariifolium, the natural source of mosquito coil.</title>
        <authorList>
            <person name="Yamashiro T."/>
            <person name="Shiraishi A."/>
            <person name="Satake H."/>
            <person name="Nakayama K."/>
        </authorList>
    </citation>
    <scope>NUCLEOTIDE SEQUENCE</scope>
</reference>
<feature type="non-terminal residue" evidence="1">
    <location>
        <position position="103"/>
    </location>
</feature>
<dbReference type="AlphaFoldDB" id="A0A699USZ4"/>
<comment type="caution">
    <text evidence="1">The sequence shown here is derived from an EMBL/GenBank/DDBJ whole genome shotgun (WGS) entry which is preliminary data.</text>
</comment>
<proteinExistence type="predicted"/>
<protein>
    <submittedName>
        <fullName evidence="1">Uncharacterized protein</fullName>
    </submittedName>
</protein>
<gene>
    <name evidence="1" type="ORF">Tci_897736</name>
</gene>
<evidence type="ECO:0000313" key="1">
    <source>
        <dbReference type="EMBL" id="GFD25767.1"/>
    </source>
</evidence>
<name>A0A699USZ4_TANCI</name>
<sequence>MNDPEIRARLYPLLLGGVVIDELPTGTTRADVVHITDTFMHGYEVKGDGDTLQRRAPLAALLWVEEIKQFLLARGLAGASTLRQREVANFLRTTQTIPLSSLA</sequence>
<organism evidence="1">
    <name type="scientific">Tanacetum cinerariifolium</name>
    <name type="common">Dalmatian daisy</name>
    <name type="synonym">Chrysanthemum cinerariifolium</name>
    <dbReference type="NCBI Taxonomy" id="118510"/>
    <lineage>
        <taxon>Eukaryota</taxon>
        <taxon>Viridiplantae</taxon>
        <taxon>Streptophyta</taxon>
        <taxon>Embryophyta</taxon>
        <taxon>Tracheophyta</taxon>
        <taxon>Spermatophyta</taxon>
        <taxon>Magnoliopsida</taxon>
        <taxon>eudicotyledons</taxon>
        <taxon>Gunneridae</taxon>
        <taxon>Pentapetalae</taxon>
        <taxon>asterids</taxon>
        <taxon>campanulids</taxon>
        <taxon>Asterales</taxon>
        <taxon>Asteraceae</taxon>
        <taxon>Asteroideae</taxon>
        <taxon>Anthemideae</taxon>
        <taxon>Anthemidinae</taxon>
        <taxon>Tanacetum</taxon>
    </lineage>
</organism>
<dbReference type="EMBL" id="BKCJ011363257">
    <property type="protein sequence ID" value="GFD25767.1"/>
    <property type="molecule type" value="Genomic_DNA"/>
</dbReference>